<dbReference type="EMBL" id="FODS01000033">
    <property type="protein sequence ID" value="SEP18173.1"/>
    <property type="molecule type" value="Genomic_DNA"/>
</dbReference>
<proteinExistence type="predicted"/>
<dbReference type="OrthoDB" id="8282470at2"/>
<protein>
    <submittedName>
        <fullName evidence="2">Uncharacterized protein</fullName>
    </submittedName>
</protein>
<gene>
    <name evidence="2" type="ORF">SAMN04490248_13317</name>
</gene>
<evidence type="ECO:0000256" key="1">
    <source>
        <dbReference type="SAM" id="MobiDB-lite"/>
    </source>
</evidence>
<keyword evidence="3" id="KW-1185">Reference proteome</keyword>
<dbReference type="Proteomes" id="UP000198893">
    <property type="component" value="Unassembled WGS sequence"/>
</dbReference>
<dbReference type="AlphaFoldDB" id="A0A1H8VSB3"/>
<dbReference type="RefSeq" id="WP_093120413.1">
    <property type="nucleotide sequence ID" value="NZ_FODS01000033.1"/>
</dbReference>
<accession>A0A1H8VSB3</accession>
<organism evidence="2 3">
    <name type="scientific">Salinihabitans flavidus</name>
    <dbReference type="NCBI Taxonomy" id="569882"/>
    <lineage>
        <taxon>Bacteria</taxon>
        <taxon>Pseudomonadati</taxon>
        <taxon>Pseudomonadota</taxon>
        <taxon>Alphaproteobacteria</taxon>
        <taxon>Rhodobacterales</taxon>
        <taxon>Roseobacteraceae</taxon>
        <taxon>Salinihabitans</taxon>
    </lineage>
</organism>
<evidence type="ECO:0000313" key="2">
    <source>
        <dbReference type="EMBL" id="SEP18173.1"/>
    </source>
</evidence>
<reference evidence="2 3" key="1">
    <citation type="submission" date="2016-10" db="EMBL/GenBank/DDBJ databases">
        <authorList>
            <person name="de Groot N.N."/>
        </authorList>
    </citation>
    <scope>NUCLEOTIDE SEQUENCE [LARGE SCALE GENOMIC DNA]</scope>
    <source>
        <strain evidence="2 3">DSM 27842</strain>
    </source>
</reference>
<sequence>MTRPKHKRDNNYYLERLRNEHTDVHTDFEAGRFKNLSEALVKAGMRKKRTSLDMLKAAWGKASTAERDTFKAFIGCAAPAATSAPASTPVHVKSPNRTTTGKRHLPPALKAAVSEIMKRWDLKNGDVMREVGRSPLDASLGMALIRDTQVQDSMIEDLEAWAAKNKAP</sequence>
<feature type="region of interest" description="Disordered" evidence="1">
    <location>
        <begin position="83"/>
        <end position="103"/>
    </location>
</feature>
<name>A0A1H8VSB3_9RHOB</name>
<evidence type="ECO:0000313" key="3">
    <source>
        <dbReference type="Proteomes" id="UP000198893"/>
    </source>
</evidence>